<proteinExistence type="predicted"/>
<comment type="caution">
    <text evidence="2">The sequence shown here is derived from an EMBL/GenBank/DDBJ whole genome shotgun (WGS) entry which is preliminary data.</text>
</comment>
<dbReference type="GO" id="GO:0006352">
    <property type="term" value="P:DNA-templated transcription initiation"/>
    <property type="evidence" value="ECO:0007669"/>
    <property type="project" value="InterPro"/>
</dbReference>
<evidence type="ECO:0000259" key="1">
    <source>
        <dbReference type="Pfam" id="PF04542"/>
    </source>
</evidence>
<dbReference type="InterPro" id="IPR013325">
    <property type="entry name" value="RNA_pol_sigma_r2"/>
</dbReference>
<accession>A0A0F9BXF7</accession>
<dbReference type="AlphaFoldDB" id="A0A0F9BXF7"/>
<dbReference type="Gene3D" id="1.10.1740.10">
    <property type="match status" value="1"/>
</dbReference>
<dbReference type="GO" id="GO:0003700">
    <property type="term" value="F:DNA-binding transcription factor activity"/>
    <property type="evidence" value="ECO:0007669"/>
    <property type="project" value="InterPro"/>
</dbReference>
<feature type="domain" description="RNA polymerase sigma-70 region 2" evidence="1">
    <location>
        <begin position="3"/>
        <end position="71"/>
    </location>
</feature>
<organism evidence="2">
    <name type="scientific">marine sediment metagenome</name>
    <dbReference type="NCBI Taxonomy" id="412755"/>
    <lineage>
        <taxon>unclassified sequences</taxon>
        <taxon>metagenomes</taxon>
        <taxon>ecological metagenomes</taxon>
    </lineage>
</organism>
<name>A0A0F9BXF7_9ZZZZ</name>
<dbReference type="SUPFAM" id="SSF88946">
    <property type="entry name" value="Sigma2 domain of RNA polymerase sigma factors"/>
    <property type="match status" value="1"/>
</dbReference>
<sequence length="154" mass="18167">MDEEHLNLIRSLVRNLHKASGIDWDELFAEASLAYFVKLERYDEKKAIGKKSTWLFTCIRHRLLNFIQKENNNSFLQLEGLESEFLIVEQIPFFELFDALSEDSKIIVNMILKEPHVYLSLPSKMARGLVVRNLIEEMGWIVDRSWKGVRRLKN</sequence>
<dbReference type="InterPro" id="IPR007627">
    <property type="entry name" value="RNA_pol_sigma70_r2"/>
</dbReference>
<reference evidence="2" key="1">
    <citation type="journal article" date="2015" name="Nature">
        <title>Complex archaea that bridge the gap between prokaryotes and eukaryotes.</title>
        <authorList>
            <person name="Spang A."/>
            <person name="Saw J.H."/>
            <person name="Jorgensen S.L."/>
            <person name="Zaremba-Niedzwiedzka K."/>
            <person name="Martijn J."/>
            <person name="Lind A.E."/>
            <person name="van Eijk R."/>
            <person name="Schleper C."/>
            <person name="Guy L."/>
            <person name="Ettema T.J."/>
        </authorList>
    </citation>
    <scope>NUCLEOTIDE SEQUENCE</scope>
</reference>
<protein>
    <recommendedName>
        <fullName evidence="1">RNA polymerase sigma-70 region 2 domain-containing protein</fullName>
    </recommendedName>
</protein>
<dbReference type="Pfam" id="PF04542">
    <property type="entry name" value="Sigma70_r2"/>
    <property type="match status" value="1"/>
</dbReference>
<dbReference type="EMBL" id="LAZR01035775">
    <property type="protein sequence ID" value="KKL26610.1"/>
    <property type="molecule type" value="Genomic_DNA"/>
</dbReference>
<evidence type="ECO:0000313" key="2">
    <source>
        <dbReference type="EMBL" id="KKL26610.1"/>
    </source>
</evidence>
<feature type="non-terminal residue" evidence="2">
    <location>
        <position position="154"/>
    </location>
</feature>
<gene>
    <name evidence="2" type="ORF">LCGC14_2393590</name>
</gene>